<dbReference type="PROSITE" id="PS51257">
    <property type="entry name" value="PROKAR_LIPOPROTEIN"/>
    <property type="match status" value="1"/>
</dbReference>
<proteinExistence type="predicted"/>
<dbReference type="OrthoDB" id="14344at2"/>
<gene>
    <name evidence="1" type="ordered locus">Sulku_2006</name>
</gene>
<name>E4U2H9_SULKY</name>
<dbReference type="AlphaFoldDB" id="E4U2H9"/>
<dbReference type="eggNOG" id="ENOG502ZK7Q">
    <property type="taxonomic scope" value="Bacteria"/>
</dbReference>
<organism evidence="1 2">
    <name type="scientific">Sulfuricurvum kujiense (strain ATCC BAA-921 / DSM 16994 / JCM 11577 / YK-1)</name>
    <dbReference type="NCBI Taxonomy" id="709032"/>
    <lineage>
        <taxon>Bacteria</taxon>
        <taxon>Pseudomonadati</taxon>
        <taxon>Campylobacterota</taxon>
        <taxon>Epsilonproteobacteria</taxon>
        <taxon>Campylobacterales</taxon>
        <taxon>Sulfurimonadaceae</taxon>
        <taxon>Sulfuricurvum</taxon>
    </lineage>
</organism>
<dbReference type="RefSeq" id="WP_013460863.1">
    <property type="nucleotide sequence ID" value="NC_014762.1"/>
</dbReference>
<accession>E4U2H9</accession>
<evidence type="ECO:0008006" key="3">
    <source>
        <dbReference type="Google" id="ProtNLM"/>
    </source>
</evidence>
<dbReference type="STRING" id="709032.Sulku_2006"/>
<dbReference type="EMBL" id="CP002355">
    <property type="protein sequence ID" value="ADR34666.1"/>
    <property type="molecule type" value="Genomic_DNA"/>
</dbReference>
<evidence type="ECO:0000313" key="1">
    <source>
        <dbReference type="EMBL" id="ADR34666.1"/>
    </source>
</evidence>
<keyword evidence="2" id="KW-1185">Reference proteome</keyword>
<reference evidence="1 2" key="1">
    <citation type="journal article" date="2012" name="Stand. Genomic Sci.">
        <title>Complete genome sequence of the sulfur compounds oxidizing chemolithoautotroph Sulfuricurvum kujiense type strain (YK-1(T)).</title>
        <authorList>
            <person name="Han C."/>
            <person name="Kotsyurbenko O."/>
            <person name="Chertkov O."/>
            <person name="Held B."/>
            <person name="Lapidus A."/>
            <person name="Nolan M."/>
            <person name="Lucas S."/>
            <person name="Hammon N."/>
            <person name="Deshpande S."/>
            <person name="Cheng J.F."/>
            <person name="Tapia R."/>
            <person name="Goodwin L.A."/>
            <person name="Pitluck S."/>
            <person name="Liolios K."/>
            <person name="Pagani I."/>
            <person name="Ivanova N."/>
            <person name="Mavromatis K."/>
            <person name="Mikhailova N."/>
            <person name="Pati A."/>
            <person name="Chen A."/>
            <person name="Palaniappan K."/>
            <person name="Land M."/>
            <person name="Hauser L."/>
            <person name="Chang Y.J."/>
            <person name="Jeffries C.D."/>
            <person name="Brambilla E.M."/>
            <person name="Rohde M."/>
            <person name="Spring S."/>
            <person name="Sikorski J."/>
            <person name="Goker M."/>
            <person name="Woyke T."/>
            <person name="Bristow J."/>
            <person name="Eisen J.A."/>
            <person name="Markowitz V."/>
            <person name="Hugenholtz P."/>
            <person name="Kyrpides N.C."/>
            <person name="Klenk H.P."/>
            <person name="Detter J.C."/>
        </authorList>
    </citation>
    <scope>NUCLEOTIDE SEQUENCE [LARGE SCALE GENOMIC DNA]</scope>
    <source>
        <strain evidence="2">ATCC BAA-921 / DSM 16994 / JCM 11577 / YK-1</strain>
    </source>
</reference>
<dbReference type="HOGENOM" id="CLU_1926504_0_0_7"/>
<sequence length="131" mass="14585">MKIALNLVLLLILITFSGCGEGKIYSEIVDPDAIDHPPHSVRTLGPNGWIKSDFTEESNGSVVIELITHHAACTNPQSRSLGADFDGYVRVTIQEDNHTIARGQMDFKGKPTPEMAQAIYDTLLRKLHWRE</sequence>
<evidence type="ECO:0000313" key="2">
    <source>
        <dbReference type="Proteomes" id="UP000008721"/>
    </source>
</evidence>
<dbReference type="KEGG" id="sku:Sulku_2006"/>
<protein>
    <recommendedName>
        <fullName evidence="3">Lipoprotein</fullName>
    </recommendedName>
</protein>
<dbReference type="Proteomes" id="UP000008721">
    <property type="component" value="Chromosome"/>
</dbReference>